<dbReference type="RefSeq" id="WP_145216806.1">
    <property type="nucleotide sequence ID" value="NZ_CP036432.1"/>
</dbReference>
<evidence type="ECO:0000313" key="4">
    <source>
        <dbReference type="Proteomes" id="UP000318081"/>
    </source>
</evidence>
<evidence type="ECO:0000256" key="1">
    <source>
        <dbReference type="SAM" id="MobiDB-lite"/>
    </source>
</evidence>
<reference evidence="3 4" key="1">
    <citation type="submission" date="2019-02" db="EMBL/GenBank/DDBJ databases">
        <title>Deep-cultivation of Planctomycetes and their phenomic and genomic characterization uncovers novel biology.</title>
        <authorList>
            <person name="Wiegand S."/>
            <person name="Jogler M."/>
            <person name="Boedeker C."/>
            <person name="Pinto D."/>
            <person name="Vollmers J."/>
            <person name="Rivas-Marin E."/>
            <person name="Kohn T."/>
            <person name="Peeters S.H."/>
            <person name="Heuer A."/>
            <person name="Rast P."/>
            <person name="Oberbeckmann S."/>
            <person name="Bunk B."/>
            <person name="Jeske O."/>
            <person name="Meyerdierks A."/>
            <person name="Storesund J.E."/>
            <person name="Kallscheuer N."/>
            <person name="Luecker S."/>
            <person name="Lage O.M."/>
            <person name="Pohl T."/>
            <person name="Merkel B.J."/>
            <person name="Hornburger P."/>
            <person name="Mueller R.-W."/>
            <person name="Bruemmer F."/>
            <person name="Labrenz M."/>
            <person name="Spormann A.M."/>
            <person name="Op den Camp H."/>
            <person name="Overmann J."/>
            <person name="Amann R."/>
            <person name="Jetten M.S.M."/>
            <person name="Mascher T."/>
            <person name="Medema M.H."/>
            <person name="Devos D.P."/>
            <person name="Kaster A.-K."/>
            <person name="Ovreas L."/>
            <person name="Rohde M."/>
            <person name="Galperin M.Y."/>
            <person name="Jogler C."/>
        </authorList>
    </citation>
    <scope>NUCLEOTIDE SEQUENCE [LARGE SCALE GENOMIC DNA]</scope>
    <source>
        <strain evidence="3 4">TBK1r</strain>
    </source>
</reference>
<sequence length="536" mass="57537">MKIVLEIIAGAYAGRKKALRAPLVMVVGRGESADWILSDDTTMSSRHFEVSVTQDGCFVTDLNSTNGTTVDGERISQRPLDDGNEIRAGSTVFRVSMTRRAPLSPPITGQPSSIDRHPPESATDSPGQPVSAPAASAPAASAPAASAPASPQQTPQPPAPPVSMSDVLRQTERIGRAETDGVVTDANSGSVAERTPEFHVSNPSTRRFTGAVIEVVSDHAHGRKSMLRSGHSITVGRSEQSDFVIPDPQLSAIHFQLADDRSGWQLTDLDSTSGTTVNGVRVSTTLLQTGDRVIAGQTHFVVTIGESAPLAGGREQTKIPFQVGVRDEVPQVRRAAIHAAAWSREPWLLDFCRGCATTPSPDQWDALEMLSVLGLPSDLELIRGLGRRAELGPNRFELLASFAHPAIVPDLIQVINGDQLKDAVAAAVAFSRILGVDIASGQRATVTTNESGDGDDEAFDEQEVMVPDAAKAERHWADRAESFASGNRFHQGIETSGTPTPELLQQLDMRSRWEMCLRGKYEGKWNGGPFELERLI</sequence>
<feature type="domain" description="FHA" evidence="2">
    <location>
        <begin position="25"/>
        <end position="75"/>
    </location>
</feature>
<dbReference type="SUPFAM" id="SSF49879">
    <property type="entry name" value="SMAD/FHA domain"/>
    <property type="match status" value="2"/>
</dbReference>
<feature type="region of interest" description="Disordered" evidence="1">
    <location>
        <begin position="66"/>
        <end position="203"/>
    </location>
</feature>
<dbReference type="InterPro" id="IPR000253">
    <property type="entry name" value="FHA_dom"/>
</dbReference>
<keyword evidence="4" id="KW-1185">Reference proteome</keyword>
<feature type="compositionally biased region" description="Basic and acidic residues" evidence="1">
    <location>
        <begin position="71"/>
        <end position="85"/>
    </location>
</feature>
<feature type="domain" description="FHA" evidence="2">
    <location>
        <begin position="233"/>
        <end position="282"/>
    </location>
</feature>
<keyword evidence="3" id="KW-0067">ATP-binding</keyword>
<name>A0ABX5XVQ0_9BACT</name>
<dbReference type="PROSITE" id="PS50006">
    <property type="entry name" value="FHA_DOMAIN"/>
    <property type="match status" value="2"/>
</dbReference>
<dbReference type="EMBL" id="CP036432">
    <property type="protein sequence ID" value="QDV86113.1"/>
    <property type="molecule type" value="Genomic_DNA"/>
</dbReference>
<keyword evidence="3" id="KW-0547">Nucleotide-binding</keyword>
<organism evidence="3 4">
    <name type="scientific">Stieleria magnilauensis</name>
    <dbReference type="NCBI Taxonomy" id="2527963"/>
    <lineage>
        <taxon>Bacteria</taxon>
        <taxon>Pseudomonadati</taxon>
        <taxon>Planctomycetota</taxon>
        <taxon>Planctomycetia</taxon>
        <taxon>Pirellulales</taxon>
        <taxon>Pirellulaceae</taxon>
        <taxon>Stieleria</taxon>
    </lineage>
</organism>
<evidence type="ECO:0000259" key="2">
    <source>
        <dbReference type="PROSITE" id="PS50006"/>
    </source>
</evidence>
<accession>A0ABX5XVQ0</accession>
<gene>
    <name evidence="3" type="ORF">TBK1r_51310</name>
</gene>
<evidence type="ECO:0000313" key="3">
    <source>
        <dbReference type="EMBL" id="QDV86113.1"/>
    </source>
</evidence>
<dbReference type="SMART" id="SM00240">
    <property type="entry name" value="FHA"/>
    <property type="match status" value="2"/>
</dbReference>
<feature type="compositionally biased region" description="Low complexity" evidence="1">
    <location>
        <begin position="125"/>
        <end position="153"/>
    </location>
</feature>
<dbReference type="Pfam" id="PF00498">
    <property type="entry name" value="FHA"/>
    <property type="match status" value="2"/>
</dbReference>
<keyword evidence="3" id="KW-0378">Hydrolase</keyword>
<dbReference type="InterPro" id="IPR008984">
    <property type="entry name" value="SMAD_FHA_dom_sf"/>
</dbReference>
<dbReference type="EC" id="3.6.3.-" evidence="3"/>
<protein>
    <submittedName>
        <fullName evidence="3">ABC transporter ATP-binding/permease protein</fullName>
        <ecNumber evidence="3">3.6.3.-</ecNumber>
    </submittedName>
</protein>
<dbReference type="Proteomes" id="UP000318081">
    <property type="component" value="Chromosome"/>
</dbReference>
<dbReference type="GO" id="GO:0016787">
    <property type="term" value="F:hydrolase activity"/>
    <property type="evidence" value="ECO:0007669"/>
    <property type="project" value="UniProtKB-KW"/>
</dbReference>
<dbReference type="GO" id="GO:0005524">
    <property type="term" value="F:ATP binding"/>
    <property type="evidence" value="ECO:0007669"/>
    <property type="project" value="UniProtKB-KW"/>
</dbReference>
<proteinExistence type="predicted"/>
<dbReference type="InterPro" id="IPR050923">
    <property type="entry name" value="Cell_Proc_Reg/RNA_Proc"/>
</dbReference>
<dbReference type="Gene3D" id="2.60.200.20">
    <property type="match status" value="2"/>
</dbReference>
<dbReference type="CDD" id="cd00060">
    <property type="entry name" value="FHA"/>
    <property type="match status" value="2"/>
</dbReference>
<feature type="compositionally biased region" description="Basic and acidic residues" evidence="1">
    <location>
        <begin position="169"/>
        <end position="179"/>
    </location>
</feature>
<dbReference type="PANTHER" id="PTHR23308">
    <property type="entry name" value="NUCLEAR INHIBITOR OF PROTEIN PHOSPHATASE-1"/>
    <property type="match status" value="1"/>
</dbReference>